<dbReference type="Proteomes" id="UP000824116">
    <property type="component" value="Unassembled WGS sequence"/>
</dbReference>
<feature type="domain" description="Cyclic nucleotide-binding" evidence="1">
    <location>
        <begin position="27"/>
        <end position="115"/>
    </location>
</feature>
<dbReference type="InterPro" id="IPR018490">
    <property type="entry name" value="cNMP-bd_dom_sf"/>
</dbReference>
<reference evidence="2" key="2">
    <citation type="submission" date="2021-04" db="EMBL/GenBank/DDBJ databases">
        <authorList>
            <person name="Gilroy R."/>
        </authorList>
    </citation>
    <scope>NUCLEOTIDE SEQUENCE</scope>
    <source>
        <strain evidence="2">CHK196-3914</strain>
    </source>
</reference>
<dbReference type="CDD" id="cd00038">
    <property type="entry name" value="CAP_ED"/>
    <property type="match status" value="1"/>
</dbReference>
<dbReference type="AlphaFoldDB" id="A0A9D2G5S3"/>
<comment type="caution">
    <text evidence="2">The sequence shown here is derived from an EMBL/GenBank/DDBJ whole genome shotgun (WGS) entry which is preliminary data.</text>
</comment>
<dbReference type="InterPro" id="IPR014710">
    <property type="entry name" value="RmlC-like_jellyroll"/>
</dbReference>
<evidence type="ECO:0000259" key="1">
    <source>
        <dbReference type="Pfam" id="PF00027"/>
    </source>
</evidence>
<evidence type="ECO:0000313" key="2">
    <source>
        <dbReference type="EMBL" id="HIZ73654.1"/>
    </source>
</evidence>
<evidence type="ECO:0000313" key="3">
    <source>
        <dbReference type="Proteomes" id="UP000824116"/>
    </source>
</evidence>
<accession>A0A9D2G5S3</accession>
<dbReference type="SUPFAM" id="SSF51206">
    <property type="entry name" value="cAMP-binding domain-like"/>
    <property type="match status" value="1"/>
</dbReference>
<protein>
    <submittedName>
        <fullName evidence="2">Cyclic nucleotide-binding domain-containing protein</fullName>
    </submittedName>
</protein>
<reference evidence="2" key="1">
    <citation type="journal article" date="2021" name="PeerJ">
        <title>Extensive microbial diversity within the chicken gut microbiome revealed by metagenomics and culture.</title>
        <authorList>
            <person name="Gilroy R."/>
            <person name="Ravi A."/>
            <person name="Getino M."/>
            <person name="Pursley I."/>
            <person name="Horton D.L."/>
            <person name="Alikhan N.F."/>
            <person name="Baker D."/>
            <person name="Gharbi K."/>
            <person name="Hall N."/>
            <person name="Watson M."/>
            <person name="Adriaenssens E.M."/>
            <person name="Foster-Nyarko E."/>
            <person name="Jarju S."/>
            <person name="Secka A."/>
            <person name="Antonio M."/>
            <person name="Oren A."/>
            <person name="Chaudhuri R.R."/>
            <person name="La Ragione R."/>
            <person name="Hildebrand F."/>
            <person name="Pallen M.J."/>
        </authorList>
    </citation>
    <scope>NUCLEOTIDE SEQUENCE</scope>
    <source>
        <strain evidence="2">CHK196-3914</strain>
    </source>
</reference>
<name>A0A9D2G5S3_9FIRM</name>
<dbReference type="Gene3D" id="2.60.120.10">
    <property type="entry name" value="Jelly Rolls"/>
    <property type="match status" value="1"/>
</dbReference>
<gene>
    <name evidence="2" type="ORF">H9723_00205</name>
</gene>
<dbReference type="Pfam" id="PF00027">
    <property type="entry name" value="cNMP_binding"/>
    <property type="match status" value="1"/>
</dbReference>
<dbReference type="InterPro" id="IPR000595">
    <property type="entry name" value="cNMP-bd_dom"/>
</dbReference>
<feature type="non-terminal residue" evidence="2">
    <location>
        <position position="125"/>
    </location>
</feature>
<proteinExistence type="predicted"/>
<organism evidence="2 3">
    <name type="scientific">Candidatus Mediterraneibacter stercoravium</name>
    <dbReference type="NCBI Taxonomy" id="2838685"/>
    <lineage>
        <taxon>Bacteria</taxon>
        <taxon>Bacillati</taxon>
        <taxon>Bacillota</taxon>
        <taxon>Clostridia</taxon>
        <taxon>Lachnospirales</taxon>
        <taxon>Lachnospiraceae</taxon>
        <taxon>Mediterraneibacter</taxon>
    </lineage>
</organism>
<dbReference type="EMBL" id="DXAY01000003">
    <property type="protein sequence ID" value="HIZ73654.1"/>
    <property type="molecule type" value="Genomic_DNA"/>
</dbReference>
<sequence>MLIPRYYFSNDFVNFQEYFRTQPHTVRTFRKNEYLWNYGDPITHIFYILSGVARTTLEHENGSRKISSFHSEGTVFPGCHRSVFKIEQSIATMAVTELETFCFSSNDFLQMLTENPQLMLSTLDW</sequence>